<protein>
    <submittedName>
        <fullName evidence="1">Uncharacterized protein</fullName>
    </submittedName>
</protein>
<dbReference type="Pfam" id="PF14966">
    <property type="entry name" value="DNA_repr_REX1B"/>
    <property type="match status" value="1"/>
</dbReference>
<dbReference type="STRING" id="1202772.A0A1V9YDJ4"/>
<dbReference type="Proteomes" id="UP000243579">
    <property type="component" value="Unassembled WGS sequence"/>
</dbReference>
<organism evidence="1 2">
    <name type="scientific">Achlya hypogyna</name>
    <name type="common">Oomycete</name>
    <name type="synonym">Protoachlya hypogyna</name>
    <dbReference type="NCBI Taxonomy" id="1202772"/>
    <lineage>
        <taxon>Eukaryota</taxon>
        <taxon>Sar</taxon>
        <taxon>Stramenopiles</taxon>
        <taxon>Oomycota</taxon>
        <taxon>Saprolegniomycetes</taxon>
        <taxon>Saprolegniales</taxon>
        <taxon>Achlyaceae</taxon>
        <taxon>Achlya</taxon>
    </lineage>
</organism>
<gene>
    <name evidence="1" type="ORF">ACHHYP_14317</name>
</gene>
<dbReference type="PANTHER" id="PTHR28309:SF1">
    <property type="entry name" value="REQUIRED FOR EXCISION 1-B DOMAIN-CONTAINING PROTEIN"/>
    <property type="match status" value="1"/>
</dbReference>
<evidence type="ECO:0000313" key="2">
    <source>
        <dbReference type="Proteomes" id="UP000243579"/>
    </source>
</evidence>
<sequence length="199" mass="22378">MELDACLDILKARQGCDHHGHDGEPTPCAVANVTQSLEHDLRKDTAVPADIDGATVRSLYDSFVQCQGKRVEIYARGFVELMFKDEFAVFSQEITKHFAAVSNDINRIEAALRSKNATALATLIRKVQVQEKEKLLLTSALLLERMRCEQKRKVSEDDVSVGIYETSIRSMQASHTKIIVGINDLLDEMKYEVLLAPQW</sequence>
<comment type="caution">
    <text evidence="1">The sequence shown here is derived from an EMBL/GenBank/DDBJ whole genome shotgun (WGS) entry which is preliminary data.</text>
</comment>
<dbReference type="AlphaFoldDB" id="A0A1V9YDJ4"/>
<evidence type="ECO:0000313" key="1">
    <source>
        <dbReference type="EMBL" id="OQR83769.1"/>
    </source>
</evidence>
<dbReference type="InterPro" id="IPR039491">
    <property type="entry name" value="REX1-B"/>
</dbReference>
<dbReference type="OrthoDB" id="434723at2759"/>
<dbReference type="EMBL" id="JNBR01002081">
    <property type="protein sequence ID" value="OQR83769.1"/>
    <property type="molecule type" value="Genomic_DNA"/>
</dbReference>
<accession>A0A1V9YDJ4</accession>
<reference evidence="1 2" key="1">
    <citation type="journal article" date="2014" name="Genome Biol. Evol.">
        <title>The secreted proteins of Achlya hypogyna and Thraustotheca clavata identify the ancestral oomycete secretome and reveal gene acquisitions by horizontal gene transfer.</title>
        <authorList>
            <person name="Misner I."/>
            <person name="Blouin N."/>
            <person name="Leonard G."/>
            <person name="Richards T.A."/>
            <person name="Lane C.E."/>
        </authorList>
    </citation>
    <scope>NUCLEOTIDE SEQUENCE [LARGE SCALE GENOMIC DNA]</scope>
    <source>
        <strain evidence="1 2">ATCC 48635</strain>
    </source>
</reference>
<keyword evidence="2" id="KW-1185">Reference proteome</keyword>
<dbReference type="PANTHER" id="PTHR28309">
    <property type="entry name" value="REQUIRED FOR EXCISION 1-B DOMAIN-CONTAINING PROTEIN"/>
    <property type="match status" value="1"/>
</dbReference>
<proteinExistence type="predicted"/>
<name>A0A1V9YDJ4_ACHHY</name>